<dbReference type="Proteomes" id="UP000422569">
    <property type="component" value="Chromosome"/>
</dbReference>
<dbReference type="Pfam" id="PF00593">
    <property type="entry name" value="TonB_dep_Rec_b-barrel"/>
    <property type="match status" value="1"/>
</dbReference>
<dbReference type="AlphaFoldDB" id="A0A6B8M565"/>
<keyword evidence="4 8" id="KW-0812">Transmembrane</keyword>
<dbReference type="InterPro" id="IPR012910">
    <property type="entry name" value="Plug_dom"/>
</dbReference>
<dbReference type="PROSITE" id="PS52016">
    <property type="entry name" value="TONB_DEPENDENT_REC_3"/>
    <property type="match status" value="1"/>
</dbReference>
<evidence type="ECO:0000256" key="4">
    <source>
        <dbReference type="ARBA" id="ARBA00022692"/>
    </source>
</evidence>
<dbReference type="InterPro" id="IPR000531">
    <property type="entry name" value="Beta-barrel_TonB"/>
</dbReference>
<evidence type="ECO:0000256" key="7">
    <source>
        <dbReference type="ARBA" id="ARBA00023237"/>
    </source>
</evidence>
<dbReference type="EMBL" id="CP044331">
    <property type="protein sequence ID" value="QGM97548.1"/>
    <property type="molecule type" value="Genomic_DNA"/>
</dbReference>
<dbReference type="GO" id="GO:0009279">
    <property type="term" value="C:cell outer membrane"/>
    <property type="evidence" value="ECO:0007669"/>
    <property type="project" value="UniProtKB-SubCell"/>
</dbReference>
<keyword evidence="7 8" id="KW-0998">Cell outer membrane</keyword>
<name>A0A6B8M565_9HYPH</name>
<evidence type="ECO:0000256" key="10">
    <source>
        <dbReference type="SAM" id="MobiDB-lite"/>
    </source>
</evidence>
<dbReference type="PANTHER" id="PTHR32552">
    <property type="entry name" value="FERRICHROME IRON RECEPTOR-RELATED"/>
    <property type="match status" value="1"/>
</dbReference>
<dbReference type="KEGG" id="mpar:F7D14_08795"/>
<comment type="similarity">
    <text evidence="8 9">Belongs to the TonB-dependent receptor family.</text>
</comment>
<gene>
    <name evidence="13" type="ORF">F7D14_08795</name>
</gene>
<evidence type="ECO:0000256" key="9">
    <source>
        <dbReference type="RuleBase" id="RU003357"/>
    </source>
</evidence>
<evidence type="ECO:0000313" key="13">
    <source>
        <dbReference type="EMBL" id="QGM97548.1"/>
    </source>
</evidence>
<dbReference type="InterPro" id="IPR036942">
    <property type="entry name" value="Beta-barrel_TonB_sf"/>
</dbReference>
<evidence type="ECO:0000259" key="11">
    <source>
        <dbReference type="Pfam" id="PF00593"/>
    </source>
</evidence>
<dbReference type="PANTHER" id="PTHR32552:SF83">
    <property type="entry name" value="BLR3904 PROTEIN"/>
    <property type="match status" value="1"/>
</dbReference>
<dbReference type="CDD" id="cd01347">
    <property type="entry name" value="ligand_gated_channel"/>
    <property type="match status" value="1"/>
</dbReference>
<keyword evidence="6 8" id="KW-0472">Membrane</keyword>
<protein>
    <submittedName>
        <fullName evidence="13">TonB-dependent receptor plug domain-containing protein</fullName>
    </submittedName>
</protein>
<keyword evidence="14" id="KW-1185">Reference proteome</keyword>
<keyword evidence="5 9" id="KW-0798">TonB box</keyword>
<dbReference type="Gene3D" id="2.40.170.20">
    <property type="entry name" value="TonB-dependent receptor, beta-barrel domain"/>
    <property type="match status" value="1"/>
</dbReference>
<accession>A0A6B8M565</accession>
<keyword evidence="2 8" id="KW-0813">Transport</keyword>
<dbReference type="Pfam" id="PF07715">
    <property type="entry name" value="Plug"/>
    <property type="match status" value="1"/>
</dbReference>
<feature type="region of interest" description="Disordered" evidence="10">
    <location>
        <begin position="62"/>
        <end position="84"/>
    </location>
</feature>
<evidence type="ECO:0000256" key="5">
    <source>
        <dbReference type="ARBA" id="ARBA00023077"/>
    </source>
</evidence>
<evidence type="ECO:0000313" key="14">
    <source>
        <dbReference type="Proteomes" id="UP000422569"/>
    </source>
</evidence>
<evidence type="ECO:0000256" key="8">
    <source>
        <dbReference type="PROSITE-ProRule" id="PRU01360"/>
    </source>
</evidence>
<organism evidence="13 14">
    <name type="scientific">Methylocystis parvus</name>
    <dbReference type="NCBI Taxonomy" id="134"/>
    <lineage>
        <taxon>Bacteria</taxon>
        <taxon>Pseudomonadati</taxon>
        <taxon>Pseudomonadota</taxon>
        <taxon>Alphaproteobacteria</taxon>
        <taxon>Hyphomicrobiales</taxon>
        <taxon>Methylocystaceae</taxon>
        <taxon>Methylocystis</taxon>
    </lineage>
</organism>
<dbReference type="SUPFAM" id="SSF56935">
    <property type="entry name" value="Porins"/>
    <property type="match status" value="1"/>
</dbReference>
<feature type="domain" description="TonB-dependent receptor plug" evidence="12">
    <location>
        <begin position="148"/>
        <end position="245"/>
    </location>
</feature>
<evidence type="ECO:0000256" key="3">
    <source>
        <dbReference type="ARBA" id="ARBA00022452"/>
    </source>
</evidence>
<reference evidence="13 14" key="1">
    <citation type="submission" date="2019-09" db="EMBL/GenBank/DDBJ databases">
        <title>Isolation and complete genome sequencing of Methylocystis species.</title>
        <authorList>
            <person name="Rumah B.L."/>
            <person name="Stead C.E."/>
            <person name="Stevens B.C."/>
            <person name="Minton N.P."/>
            <person name="Grosse-Honebrink A."/>
            <person name="Zhang Y."/>
        </authorList>
    </citation>
    <scope>NUCLEOTIDE SEQUENCE [LARGE SCALE GENOMIC DNA]</scope>
    <source>
        <strain evidence="13 14">BRCS2</strain>
    </source>
</reference>
<feature type="domain" description="TonB-dependent receptor-like beta-barrel" evidence="11">
    <location>
        <begin position="368"/>
        <end position="845"/>
    </location>
</feature>
<sequence length="877" mass="94194">MTKASQISFRALYNSFPDAFTPRGGGRSAAALSFAAALTPAGCVPVFAQDSQSTPLPAVRVEAPAERPRAAPPAAPKPVVAQAHPARHAPSRQAVAGQRRTVAGPATVAGRGGAGADGRPAAAGAPAIGWRAPYQTTTVESSKFTLPLLNTPQSVTVIPQAVMRETGSRSLSEVLRNTPGVTIDAGENGFTASNNFRLRGFNATSDIFIDNSRDNGNYTRDMFNTERVEVFKGAAADNGRGSAGGYVNLVTKAPMLANFVSGETWYGWDHYNSESRKRGTIDANYVVAPNTAIRLNAMVENSGVPGREIALNRPWGVAPSISFGLGADLRATFIYEHQERRDLPDWGVPAASVANMVRSDPIAMMAPRDTFYGLRRDFDNVDANSAEARLAYDILPNVTISNQTRWSQVRRFANYTLPGAPAGGAPPAYVAATGMVTTQNQSYDRTTATLTNLTNLSAKFDTGPFRHELSTGIDYSLERSFSYRFNDTQGSTFIFSPDPDRFQTPAIPLNTNKLGAETIAGYAYDSIHLHPQWILTGGVRVEGYHLAIGMKDLAGLPTGNYDGYTNSATTVGGKVGVVYKPIEKASLYGAVGWSNEPVGANFLNSADISRGDDRAVVTLVPGSQPIRMVNYEIGGKWDAFDGRLSTTLALFHTVKTVPITGCFGNPPGLPGAGCIGGAAQPITLKGYGDQIAQGVEFGVSGNVTDNWRMFGGFLIMRTEQKHAFYLDWFRMAASPGDYPVFAPGVDAPAAFLNGFYRRGTSGDELAFAPNVTGNLWTTYHLPETPVTLGGGLNYSSESWAGRQDYGDRIVPNGRFGKLPGYFIVNLMSSFELYKDVVLSLNIDNVANTKYAISTNYGAQRVILGTPRAYRFSVSFRF</sequence>
<dbReference type="InterPro" id="IPR039426">
    <property type="entry name" value="TonB-dep_rcpt-like"/>
</dbReference>
<dbReference type="InterPro" id="IPR037066">
    <property type="entry name" value="Plug_dom_sf"/>
</dbReference>
<evidence type="ECO:0000256" key="1">
    <source>
        <dbReference type="ARBA" id="ARBA00004571"/>
    </source>
</evidence>
<evidence type="ECO:0000259" key="12">
    <source>
        <dbReference type="Pfam" id="PF07715"/>
    </source>
</evidence>
<comment type="subcellular location">
    <subcellularLocation>
        <location evidence="1 8">Cell outer membrane</location>
        <topology evidence="1 8">Multi-pass membrane protein</topology>
    </subcellularLocation>
</comment>
<dbReference type="Gene3D" id="2.170.130.10">
    <property type="entry name" value="TonB-dependent receptor, plug domain"/>
    <property type="match status" value="1"/>
</dbReference>
<keyword evidence="3 8" id="KW-1134">Transmembrane beta strand</keyword>
<evidence type="ECO:0000256" key="6">
    <source>
        <dbReference type="ARBA" id="ARBA00023136"/>
    </source>
</evidence>
<evidence type="ECO:0000256" key="2">
    <source>
        <dbReference type="ARBA" id="ARBA00022448"/>
    </source>
</evidence>
<proteinExistence type="inferred from homology"/>
<keyword evidence="13" id="KW-0675">Receptor</keyword>
<dbReference type="GO" id="GO:0015344">
    <property type="term" value="F:siderophore uptake transmembrane transporter activity"/>
    <property type="evidence" value="ECO:0007669"/>
    <property type="project" value="TreeGrafter"/>
</dbReference>